<dbReference type="EMBL" id="WOCE01000001">
    <property type="protein sequence ID" value="KAE9621944.1"/>
    <property type="molecule type" value="Genomic_DNA"/>
</dbReference>
<dbReference type="Proteomes" id="UP000447434">
    <property type="component" value="Chromosome 1"/>
</dbReference>
<proteinExistence type="predicted"/>
<name>A0A6A5PLH8_LUPAL</name>
<dbReference type="PANTHER" id="PTHR36046">
    <property type="entry name" value="PROTEIN, PUTATIVE-RELATED"/>
    <property type="match status" value="1"/>
</dbReference>
<reference evidence="2" key="1">
    <citation type="journal article" date="2020" name="Nat. Commun.">
        <title>Genome sequence of the cluster root forming white lupin.</title>
        <authorList>
            <person name="Hufnagel B."/>
            <person name="Marques A."/>
            <person name="Soriano A."/>
            <person name="Marques L."/>
            <person name="Divol F."/>
            <person name="Doumas P."/>
            <person name="Sallet E."/>
            <person name="Mancinotti D."/>
            <person name="Carrere S."/>
            <person name="Marande W."/>
            <person name="Arribat S."/>
            <person name="Keller J."/>
            <person name="Huneau C."/>
            <person name="Blein T."/>
            <person name="Aime D."/>
            <person name="Laguerre M."/>
            <person name="Taylor J."/>
            <person name="Schubert V."/>
            <person name="Nelson M."/>
            <person name="Geu-Flores F."/>
            <person name="Crespi M."/>
            <person name="Gallardo-Guerrero K."/>
            <person name="Delaux P.-M."/>
            <person name="Salse J."/>
            <person name="Berges H."/>
            <person name="Guyot R."/>
            <person name="Gouzy J."/>
            <person name="Peret B."/>
        </authorList>
    </citation>
    <scope>NUCLEOTIDE SEQUENCE [LARGE SCALE GENOMIC DNA]</scope>
    <source>
        <strain evidence="2">cv. Amiga</strain>
    </source>
</reference>
<organism evidence="1 2">
    <name type="scientific">Lupinus albus</name>
    <name type="common">White lupine</name>
    <name type="synonym">Lupinus termis</name>
    <dbReference type="NCBI Taxonomy" id="3870"/>
    <lineage>
        <taxon>Eukaryota</taxon>
        <taxon>Viridiplantae</taxon>
        <taxon>Streptophyta</taxon>
        <taxon>Embryophyta</taxon>
        <taxon>Tracheophyta</taxon>
        <taxon>Spermatophyta</taxon>
        <taxon>Magnoliopsida</taxon>
        <taxon>eudicotyledons</taxon>
        <taxon>Gunneridae</taxon>
        <taxon>Pentapetalae</taxon>
        <taxon>rosids</taxon>
        <taxon>fabids</taxon>
        <taxon>Fabales</taxon>
        <taxon>Fabaceae</taxon>
        <taxon>Papilionoideae</taxon>
        <taxon>50 kb inversion clade</taxon>
        <taxon>genistoids sensu lato</taxon>
        <taxon>core genistoids</taxon>
        <taxon>Genisteae</taxon>
        <taxon>Lupinus</taxon>
    </lineage>
</organism>
<dbReference type="AlphaFoldDB" id="A0A6A5PLH8"/>
<dbReference type="PANTHER" id="PTHR36046:SF1">
    <property type="entry name" value="DUF6737 DOMAIN-CONTAINING PROTEIN"/>
    <property type="match status" value="1"/>
</dbReference>
<sequence length="149" mass="16879">MTPLTLSLSLSPSPSLSLSLLQTRTSSFSSHPSPFKIKPSTLLVFAKKEPSLIDDVEGYLHNLEYDSVWDTKPSWCQPWSISLTGVSVIAISWFILKSLLLTSFISLLIGAWWYIFLYSYPKAYSEMIADRRQKVRNGEEDTFGVTNNH</sequence>
<dbReference type="OrthoDB" id="1747990at2759"/>
<keyword evidence="2" id="KW-1185">Reference proteome</keyword>
<comment type="caution">
    <text evidence="1">The sequence shown here is derived from an EMBL/GenBank/DDBJ whole genome shotgun (WGS) entry which is preliminary data.</text>
</comment>
<dbReference type="Pfam" id="PF20522">
    <property type="entry name" value="DUF6737"/>
    <property type="match status" value="1"/>
</dbReference>
<evidence type="ECO:0000313" key="2">
    <source>
        <dbReference type="Proteomes" id="UP000447434"/>
    </source>
</evidence>
<evidence type="ECO:0000313" key="1">
    <source>
        <dbReference type="EMBL" id="KAE9621944.1"/>
    </source>
</evidence>
<accession>A0A6A5PLH8</accession>
<dbReference type="GO" id="GO:0009507">
    <property type="term" value="C:chloroplast"/>
    <property type="evidence" value="ECO:0007669"/>
    <property type="project" value="TreeGrafter"/>
</dbReference>
<dbReference type="InterPro" id="IPR046625">
    <property type="entry name" value="DUF6737"/>
</dbReference>
<protein>
    <submittedName>
        <fullName evidence="1">Uncharacterized protein</fullName>
    </submittedName>
</protein>
<gene>
    <name evidence="1" type="ORF">Lalb_Chr01g0020121</name>
</gene>